<dbReference type="Gene3D" id="3.40.50.300">
    <property type="entry name" value="P-loop containing nucleotide triphosphate hydrolases"/>
    <property type="match status" value="1"/>
</dbReference>
<evidence type="ECO:0000259" key="4">
    <source>
        <dbReference type="SMART" id="SM00382"/>
    </source>
</evidence>
<keyword evidence="2" id="KW-0547">Nucleotide-binding</keyword>
<dbReference type="EMBL" id="LAZR01000023">
    <property type="protein sequence ID" value="KKO04377.1"/>
    <property type="molecule type" value="Genomic_DNA"/>
</dbReference>
<reference evidence="5" key="1">
    <citation type="journal article" date="2015" name="Nature">
        <title>Complex archaea that bridge the gap between prokaryotes and eukaryotes.</title>
        <authorList>
            <person name="Spang A."/>
            <person name="Saw J.H."/>
            <person name="Jorgensen S.L."/>
            <person name="Zaremba-Niedzwiedzka K."/>
            <person name="Martijn J."/>
            <person name="Lind A.E."/>
            <person name="van Eijk R."/>
            <person name="Schleper C."/>
            <person name="Guy L."/>
            <person name="Ettema T.J."/>
        </authorList>
    </citation>
    <scope>NUCLEOTIDE SEQUENCE</scope>
</reference>
<dbReference type="AlphaFoldDB" id="A0A0F9XY52"/>
<dbReference type="CDD" id="cd19481">
    <property type="entry name" value="RecA-like_protease"/>
    <property type="match status" value="1"/>
</dbReference>
<comment type="similarity">
    <text evidence="1">Belongs to the AAA ATPase family.</text>
</comment>
<dbReference type="InterPro" id="IPR003593">
    <property type="entry name" value="AAA+_ATPase"/>
</dbReference>
<name>A0A0F9XY52_9ZZZZ</name>
<evidence type="ECO:0000256" key="3">
    <source>
        <dbReference type="ARBA" id="ARBA00022840"/>
    </source>
</evidence>
<protein>
    <recommendedName>
        <fullName evidence="4">AAA+ ATPase domain-containing protein</fullName>
    </recommendedName>
</protein>
<feature type="domain" description="AAA+ ATPase" evidence="4">
    <location>
        <begin position="135"/>
        <end position="267"/>
    </location>
</feature>
<dbReference type="GO" id="GO:0005524">
    <property type="term" value="F:ATP binding"/>
    <property type="evidence" value="ECO:0007669"/>
    <property type="project" value="UniProtKB-KW"/>
</dbReference>
<evidence type="ECO:0000313" key="5">
    <source>
        <dbReference type="EMBL" id="KKO04377.1"/>
    </source>
</evidence>
<evidence type="ECO:0000256" key="2">
    <source>
        <dbReference type="ARBA" id="ARBA00022741"/>
    </source>
</evidence>
<keyword evidence="3" id="KW-0067">ATP-binding</keyword>
<sequence>MDHFSIILALCRSAVGDKNPAVENHLRRLVKALEKSGEDDKASRLNKLLSKSNTYTQMMPTRVEVASSALGGEDLTPSVKAPVDKETSSTLAQIFFPEQLSNKTPIFQQGLSESMSSLLEEWLNTGKLREADIKPALSLMMFGAPGTGKTLLAHYIAKRLGYPLVVAKLDGLVSSLLGTTAKNIANLFAFSNRYKCILLLDEFDAVAKLRDDPNELGELKRVVNTLLQCLDSRSEIGFTIAITNHEALLDPAVWRRFDIRINVPKPSWDVRVEIIKSQLGSKSNITDTQVSFLAWVTAEYSGSDIEKLTDFIKRRQALLGRDYNFLEIIKGYIQLSANSSNSDKKIIILSSQEDLAYALANDEEAVIPQEKLAELFGKTQSTISRWLKKEKRREI</sequence>
<dbReference type="InterPro" id="IPR027417">
    <property type="entry name" value="P-loop_NTPase"/>
</dbReference>
<organism evidence="5">
    <name type="scientific">marine sediment metagenome</name>
    <dbReference type="NCBI Taxonomy" id="412755"/>
    <lineage>
        <taxon>unclassified sequences</taxon>
        <taxon>metagenomes</taxon>
        <taxon>ecological metagenomes</taxon>
    </lineage>
</organism>
<dbReference type="PANTHER" id="PTHR23073">
    <property type="entry name" value="26S PROTEASOME REGULATORY SUBUNIT"/>
    <property type="match status" value="1"/>
</dbReference>
<comment type="caution">
    <text evidence="5">The sequence shown here is derived from an EMBL/GenBank/DDBJ whole genome shotgun (WGS) entry which is preliminary data.</text>
</comment>
<dbReference type="InterPro" id="IPR050221">
    <property type="entry name" value="26S_Proteasome_ATPase"/>
</dbReference>
<gene>
    <name evidence="5" type="ORF">LCGC14_0087350</name>
</gene>
<dbReference type="SMART" id="SM00382">
    <property type="entry name" value="AAA"/>
    <property type="match status" value="1"/>
</dbReference>
<accession>A0A0F9XY52</accession>
<proteinExistence type="inferred from homology"/>
<evidence type="ECO:0000256" key="1">
    <source>
        <dbReference type="ARBA" id="ARBA00006914"/>
    </source>
</evidence>
<dbReference type="InterPro" id="IPR003959">
    <property type="entry name" value="ATPase_AAA_core"/>
</dbReference>
<dbReference type="Pfam" id="PF00004">
    <property type="entry name" value="AAA"/>
    <property type="match status" value="1"/>
</dbReference>
<dbReference type="GO" id="GO:0016887">
    <property type="term" value="F:ATP hydrolysis activity"/>
    <property type="evidence" value="ECO:0007669"/>
    <property type="project" value="InterPro"/>
</dbReference>
<dbReference type="SUPFAM" id="SSF52540">
    <property type="entry name" value="P-loop containing nucleoside triphosphate hydrolases"/>
    <property type="match status" value="1"/>
</dbReference>